<name>A0A251TLW6_HELAN</name>
<feature type="transmembrane region" description="Helical" evidence="2">
    <location>
        <begin position="115"/>
        <end position="134"/>
    </location>
</feature>
<accession>A0A251TLW6</accession>
<dbReference type="InterPro" id="IPR036259">
    <property type="entry name" value="MFS_trans_sf"/>
</dbReference>
<keyword evidence="2" id="KW-0812">Transmembrane</keyword>
<reference evidence="4" key="1">
    <citation type="journal article" date="2017" name="Nature">
        <title>The sunflower genome provides insights into oil metabolism, flowering and Asterid evolution.</title>
        <authorList>
            <person name="Badouin H."/>
            <person name="Gouzy J."/>
            <person name="Grassa C.J."/>
            <person name="Murat F."/>
            <person name="Staton S.E."/>
            <person name="Cottret L."/>
            <person name="Lelandais-Briere C."/>
            <person name="Owens G.L."/>
            <person name="Carrere S."/>
            <person name="Mayjonade B."/>
            <person name="Legrand L."/>
            <person name="Gill N."/>
            <person name="Kane N.C."/>
            <person name="Bowers J.E."/>
            <person name="Hubner S."/>
            <person name="Bellec A."/>
            <person name="Berard A."/>
            <person name="Berges H."/>
            <person name="Blanchet N."/>
            <person name="Boniface M.C."/>
            <person name="Brunel D."/>
            <person name="Catrice O."/>
            <person name="Chaidir N."/>
            <person name="Claudel C."/>
            <person name="Donnadieu C."/>
            <person name="Faraut T."/>
            <person name="Fievet G."/>
            <person name="Helmstetter N."/>
            <person name="King M."/>
            <person name="Knapp S.J."/>
            <person name="Lai Z."/>
            <person name="Le Paslier M.C."/>
            <person name="Lippi Y."/>
            <person name="Lorenzon L."/>
            <person name="Mandel J.R."/>
            <person name="Marage G."/>
            <person name="Marchand G."/>
            <person name="Marquand E."/>
            <person name="Bret-Mestries E."/>
            <person name="Morien E."/>
            <person name="Nambeesan S."/>
            <person name="Nguyen T."/>
            <person name="Pegot-Espagnet P."/>
            <person name="Pouilly N."/>
            <person name="Raftis F."/>
            <person name="Sallet E."/>
            <person name="Schiex T."/>
            <person name="Thomas J."/>
            <person name="Vandecasteele C."/>
            <person name="Vares D."/>
            <person name="Vear F."/>
            <person name="Vautrin S."/>
            <person name="Crespi M."/>
            <person name="Mangin B."/>
            <person name="Burke J.M."/>
            <person name="Salse J."/>
            <person name="Munos S."/>
            <person name="Vincourt P."/>
            <person name="Rieseberg L.H."/>
            <person name="Langlade N.B."/>
        </authorList>
    </citation>
    <scope>NUCLEOTIDE SEQUENCE [LARGE SCALE GENOMIC DNA]</scope>
    <source>
        <strain evidence="4">cv. SF193</strain>
    </source>
</reference>
<keyword evidence="2" id="KW-0472">Membrane</keyword>
<feature type="transmembrane region" description="Helical" evidence="2">
    <location>
        <begin position="88"/>
        <end position="109"/>
    </location>
</feature>
<protein>
    <submittedName>
        <fullName evidence="3">Putative proton-dependent oligopeptide transporter family</fullName>
    </submittedName>
</protein>
<evidence type="ECO:0000313" key="4">
    <source>
        <dbReference type="Proteomes" id="UP000215914"/>
    </source>
</evidence>
<keyword evidence="2" id="KW-1133">Transmembrane helix</keyword>
<evidence type="ECO:0000256" key="1">
    <source>
        <dbReference type="ARBA" id="ARBA00044504"/>
    </source>
</evidence>
<organism evidence="3 4">
    <name type="scientific">Helianthus annuus</name>
    <name type="common">Common sunflower</name>
    <dbReference type="NCBI Taxonomy" id="4232"/>
    <lineage>
        <taxon>Eukaryota</taxon>
        <taxon>Viridiplantae</taxon>
        <taxon>Streptophyta</taxon>
        <taxon>Embryophyta</taxon>
        <taxon>Tracheophyta</taxon>
        <taxon>Spermatophyta</taxon>
        <taxon>Magnoliopsida</taxon>
        <taxon>eudicotyledons</taxon>
        <taxon>Gunneridae</taxon>
        <taxon>Pentapetalae</taxon>
        <taxon>asterids</taxon>
        <taxon>campanulids</taxon>
        <taxon>Asterales</taxon>
        <taxon>Asteraceae</taxon>
        <taxon>Asteroideae</taxon>
        <taxon>Heliantheae alliance</taxon>
        <taxon>Heliantheae</taxon>
        <taxon>Helianthus</taxon>
    </lineage>
</organism>
<proteinExistence type="inferred from homology"/>
<evidence type="ECO:0000256" key="2">
    <source>
        <dbReference type="SAM" id="Phobius"/>
    </source>
</evidence>
<gene>
    <name evidence="3" type="ORF">HannXRQ_Chr10g0306181</name>
</gene>
<comment type="similarity">
    <text evidence="1">Belongs to the major facilitator superfamily. Phosphate:H(+) symporter (TC 2.A.1.9) family.</text>
</comment>
<dbReference type="Proteomes" id="UP000215914">
    <property type="component" value="Chromosome 10"/>
</dbReference>
<dbReference type="AlphaFoldDB" id="A0A251TLW6"/>
<dbReference type="EMBL" id="CM007899">
    <property type="protein sequence ID" value="OTG12115.1"/>
    <property type="molecule type" value="Genomic_DNA"/>
</dbReference>
<dbReference type="InParanoid" id="A0A251TLW6"/>
<evidence type="ECO:0000313" key="3">
    <source>
        <dbReference type="EMBL" id="OTG12115.1"/>
    </source>
</evidence>
<keyword evidence="4" id="KW-1185">Reference proteome</keyword>
<sequence length="172" mass="19487">MMRVKAHHQISKEIQMIFESEASLDFQGNPDTNEIESSPSNLIGEIDTSLYFDAENEFSQYLQEIAHTPNMKRLISKAILLISPKQRFCVVGVLTILFTFMRGALHISSSESANIMTNCMGFLNILAIFGGFLGDVKRQLQCHRCICIYMYTCKFTLSNLKFLLLCIKIATS</sequence>
<dbReference type="Gene3D" id="1.20.1250.20">
    <property type="entry name" value="MFS general substrate transporter like domains"/>
    <property type="match status" value="1"/>
</dbReference>